<gene>
    <name evidence="2" type="ORF">JKG61_08260</name>
</gene>
<dbReference type="RefSeq" id="WP_202102506.1">
    <property type="nucleotide sequence ID" value="NZ_JAERTY010000004.1"/>
</dbReference>
<name>A0ABS1R263_9SPHI</name>
<reference evidence="2 3" key="1">
    <citation type="submission" date="2021-01" db="EMBL/GenBank/DDBJ databases">
        <title>C459-1 draft genome sequence.</title>
        <authorList>
            <person name="Zhang X.-F."/>
        </authorList>
    </citation>
    <scope>NUCLEOTIDE SEQUENCE [LARGE SCALE GENOMIC DNA]</scope>
    <source>
        <strain evidence="3">C459-1</strain>
    </source>
</reference>
<proteinExistence type="predicted"/>
<dbReference type="Gene3D" id="3.40.91.80">
    <property type="match status" value="1"/>
</dbReference>
<sequence length="395" mass="45735">MSVKLSDHFVGIAAKRLSRVEIHSNQHEFNGINKFREILGIDRRPFSGRVIYFSDDSDHVLNNQSEFTWYDVRENNPNRSAEFRLYFSDSEIVPNSSVGDLVVLGKDVNDQLLIIVATSGSTAEKQLLYLFGLEEVDNRFIVRDFRKDYSDLGFAGKYVLELLGIETEPEHEVDYLTMMLDRFGMTFPSTAIFSEFARSTVDNVYVLDDPDHALIEWWEREGDLLRIFERAIVGDKIRAGFRNDVDAFLQFALTVINRRKSRAGHSFENHLKRIFDIHGIPYSKGAKTERNNRPDFVFPSIKAYADMQFPMDRLYMLGVKTTAKDRWRQVLSEADRVSRKHLITLEPSISKNQTDEMAAQNLQLIIPSPLHHTYSEIQRSGIIDLKTFIRQIERP</sequence>
<evidence type="ECO:0000313" key="2">
    <source>
        <dbReference type="EMBL" id="MBL1408738.1"/>
    </source>
</evidence>
<feature type="domain" description="Restriction endonuclease type II EcoRII C-terminal" evidence="1">
    <location>
        <begin position="226"/>
        <end position="389"/>
    </location>
</feature>
<dbReference type="InterPro" id="IPR038365">
    <property type="entry name" value="EcoRII_C_sf"/>
</dbReference>
<keyword evidence="3" id="KW-1185">Reference proteome</keyword>
<accession>A0ABS1R263</accession>
<evidence type="ECO:0000313" key="3">
    <source>
        <dbReference type="Proteomes" id="UP000625283"/>
    </source>
</evidence>
<dbReference type="InterPro" id="IPR011335">
    <property type="entry name" value="Restrct_endonuc-II-like"/>
</dbReference>
<organism evidence="2 3">
    <name type="scientific">Sphingobacterium faecale</name>
    <dbReference type="NCBI Taxonomy" id="2803775"/>
    <lineage>
        <taxon>Bacteria</taxon>
        <taxon>Pseudomonadati</taxon>
        <taxon>Bacteroidota</taxon>
        <taxon>Sphingobacteriia</taxon>
        <taxon>Sphingobacteriales</taxon>
        <taxon>Sphingobacteriaceae</taxon>
        <taxon>Sphingobacterium</taxon>
    </lineage>
</organism>
<dbReference type="Pfam" id="PF09019">
    <property type="entry name" value="EcoRII-C"/>
    <property type="match status" value="1"/>
</dbReference>
<dbReference type="InterPro" id="IPR015109">
    <property type="entry name" value="Restrct_endonuc_II_EcoRII_C"/>
</dbReference>
<dbReference type="SUPFAM" id="SSF52980">
    <property type="entry name" value="Restriction endonuclease-like"/>
    <property type="match status" value="1"/>
</dbReference>
<comment type="caution">
    <text evidence="2">The sequence shown here is derived from an EMBL/GenBank/DDBJ whole genome shotgun (WGS) entry which is preliminary data.</text>
</comment>
<evidence type="ECO:0000259" key="1">
    <source>
        <dbReference type="Pfam" id="PF09019"/>
    </source>
</evidence>
<protein>
    <recommendedName>
        <fullName evidence="1">Restriction endonuclease type II EcoRII C-terminal domain-containing protein</fullName>
    </recommendedName>
</protein>
<dbReference type="Proteomes" id="UP000625283">
    <property type="component" value="Unassembled WGS sequence"/>
</dbReference>
<dbReference type="EMBL" id="JAERTY010000004">
    <property type="protein sequence ID" value="MBL1408738.1"/>
    <property type="molecule type" value="Genomic_DNA"/>
</dbReference>